<dbReference type="InterPro" id="IPR041118">
    <property type="entry name" value="Rx_N"/>
</dbReference>
<dbReference type="OrthoDB" id="3429988at2759"/>
<dbReference type="InterPro" id="IPR042197">
    <property type="entry name" value="Apaf_helical"/>
</dbReference>
<dbReference type="InterPro" id="IPR032675">
    <property type="entry name" value="LRR_dom_sf"/>
</dbReference>
<dbReference type="Gene3D" id="3.80.10.10">
    <property type="entry name" value="Ribonuclease Inhibitor"/>
    <property type="match status" value="1"/>
</dbReference>
<feature type="domain" description="Disease resistance N-terminal" evidence="8">
    <location>
        <begin position="9"/>
        <end position="95"/>
    </location>
</feature>
<protein>
    <submittedName>
        <fullName evidence="11">Disease resistance protein like</fullName>
    </submittedName>
</protein>
<dbReference type="CDD" id="cd14798">
    <property type="entry name" value="RX-CC_like"/>
    <property type="match status" value="1"/>
</dbReference>
<dbReference type="FunFam" id="1.10.10.10:FF:000322">
    <property type="entry name" value="Probable disease resistance protein At1g63360"/>
    <property type="match status" value="1"/>
</dbReference>
<feature type="domain" description="NB-ARC" evidence="7">
    <location>
        <begin position="172"/>
        <end position="329"/>
    </location>
</feature>
<dbReference type="Gene3D" id="1.10.8.430">
    <property type="entry name" value="Helical domain of apoptotic protease-activating factors"/>
    <property type="match status" value="1"/>
</dbReference>
<dbReference type="InterPro" id="IPR058922">
    <property type="entry name" value="WHD_DRP"/>
</dbReference>
<keyword evidence="12" id="KW-1185">Reference proteome</keyword>
<dbReference type="Pfam" id="PF00931">
    <property type="entry name" value="NB-ARC"/>
    <property type="match status" value="1"/>
</dbReference>
<evidence type="ECO:0000256" key="4">
    <source>
        <dbReference type="ARBA" id="ARBA00022741"/>
    </source>
</evidence>
<dbReference type="InterPro" id="IPR027417">
    <property type="entry name" value="P-loop_NTPase"/>
</dbReference>
<dbReference type="AlphaFoldDB" id="A0A2R6Q4W8"/>
<name>A0A2R6Q4W8_ACTCC</name>
<evidence type="ECO:0000259" key="10">
    <source>
        <dbReference type="Pfam" id="PF23598"/>
    </source>
</evidence>
<dbReference type="Gene3D" id="1.20.5.4130">
    <property type="match status" value="1"/>
</dbReference>
<dbReference type="Pfam" id="PF23559">
    <property type="entry name" value="WHD_DRP"/>
    <property type="match status" value="1"/>
</dbReference>
<keyword evidence="6" id="KW-0067">ATP-binding</keyword>
<evidence type="ECO:0000313" key="12">
    <source>
        <dbReference type="Proteomes" id="UP000241394"/>
    </source>
</evidence>
<dbReference type="SUPFAM" id="SSF52540">
    <property type="entry name" value="P-loop containing nucleoside triphosphate hydrolases"/>
    <property type="match status" value="1"/>
</dbReference>
<dbReference type="PRINTS" id="PR00364">
    <property type="entry name" value="DISEASERSIST"/>
</dbReference>
<dbReference type="Gramene" id="PSS01917">
    <property type="protein sequence ID" value="PSS01917"/>
    <property type="gene ID" value="CEY00_Acc23274"/>
</dbReference>
<feature type="domain" description="Disease resistance protein winged helix" evidence="9">
    <location>
        <begin position="420"/>
        <end position="490"/>
    </location>
</feature>
<evidence type="ECO:0000256" key="6">
    <source>
        <dbReference type="ARBA" id="ARBA00022840"/>
    </source>
</evidence>
<dbReference type="STRING" id="1590841.A0A2R6Q4W8"/>
<dbReference type="PANTHER" id="PTHR23155">
    <property type="entry name" value="DISEASE RESISTANCE PROTEIN RP"/>
    <property type="match status" value="1"/>
</dbReference>
<comment type="similarity">
    <text evidence="1">Belongs to the disease resistance NB-LRR family.</text>
</comment>
<feature type="domain" description="Disease resistance R13L4/SHOC-2-like LRR" evidence="10">
    <location>
        <begin position="561"/>
        <end position="861"/>
    </location>
</feature>
<dbReference type="GO" id="GO:0043531">
    <property type="term" value="F:ADP binding"/>
    <property type="evidence" value="ECO:0007669"/>
    <property type="project" value="InterPro"/>
</dbReference>
<dbReference type="Gene3D" id="3.40.50.300">
    <property type="entry name" value="P-loop containing nucleotide triphosphate hydrolases"/>
    <property type="match status" value="1"/>
</dbReference>
<dbReference type="InterPro" id="IPR044974">
    <property type="entry name" value="Disease_R_plants"/>
</dbReference>
<dbReference type="FunFam" id="3.40.50.300:FF:001091">
    <property type="entry name" value="Probable disease resistance protein At1g61300"/>
    <property type="match status" value="1"/>
</dbReference>
<dbReference type="Pfam" id="PF18052">
    <property type="entry name" value="Rx_N"/>
    <property type="match status" value="1"/>
</dbReference>
<accession>A0A2R6Q4W8</accession>
<evidence type="ECO:0000256" key="5">
    <source>
        <dbReference type="ARBA" id="ARBA00022821"/>
    </source>
</evidence>
<dbReference type="InterPro" id="IPR002182">
    <property type="entry name" value="NB-ARC"/>
</dbReference>
<evidence type="ECO:0000256" key="3">
    <source>
        <dbReference type="ARBA" id="ARBA00022737"/>
    </source>
</evidence>
<dbReference type="InterPro" id="IPR055414">
    <property type="entry name" value="LRR_R13L4/SHOC2-like"/>
</dbReference>
<evidence type="ECO:0000259" key="8">
    <source>
        <dbReference type="Pfam" id="PF18052"/>
    </source>
</evidence>
<reference evidence="11 12" key="1">
    <citation type="submission" date="2017-07" db="EMBL/GenBank/DDBJ databases">
        <title>An improved, manually edited Actinidia chinensis var. chinensis (kiwifruit) genome highlights the challenges associated with draft genomes and gene prediction in plants.</title>
        <authorList>
            <person name="Pilkington S."/>
            <person name="Crowhurst R."/>
            <person name="Hilario E."/>
            <person name="Nardozza S."/>
            <person name="Fraser L."/>
            <person name="Peng Y."/>
            <person name="Gunaseelan K."/>
            <person name="Simpson R."/>
            <person name="Tahir J."/>
            <person name="Deroles S."/>
            <person name="Templeton K."/>
            <person name="Luo Z."/>
            <person name="Davy M."/>
            <person name="Cheng C."/>
            <person name="Mcneilage M."/>
            <person name="Scaglione D."/>
            <person name="Liu Y."/>
            <person name="Zhang Q."/>
            <person name="Datson P."/>
            <person name="De Silva N."/>
            <person name="Gardiner S."/>
            <person name="Bassett H."/>
            <person name="Chagne D."/>
            <person name="Mccallum J."/>
            <person name="Dzierzon H."/>
            <person name="Deng C."/>
            <person name="Wang Y.-Y."/>
            <person name="Barron N."/>
            <person name="Manako K."/>
            <person name="Bowen J."/>
            <person name="Foster T."/>
            <person name="Erridge Z."/>
            <person name="Tiffin H."/>
            <person name="Waite C."/>
            <person name="Davies K."/>
            <person name="Grierson E."/>
            <person name="Laing W."/>
            <person name="Kirk R."/>
            <person name="Chen X."/>
            <person name="Wood M."/>
            <person name="Montefiori M."/>
            <person name="Brummell D."/>
            <person name="Schwinn K."/>
            <person name="Catanach A."/>
            <person name="Fullerton C."/>
            <person name="Li D."/>
            <person name="Meiyalaghan S."/>
            <person name="Nieuwenhuizen N."/>
            <person name="Read N."/>
            <person name="Prakash R."/>
            <person name="Hunter D."/>
            <person name="Zhang H."/>
            <person name="Mckenzie M."/>
            <person name="Knabel M."/>
            <person name="Harris A."/>
            <person name="Allan A."/>
            <person name="Chen A."/>
            <person name="Janssen B."/>
            <person name="Plunkett B."/>
            <person name="Dwamena C."/>
            <person name="Voogd C."/>
            <person name="Leif D."/>
            <person name="Lafferty D."/>
            <person name="Souleyre E."/>
            <person name="Varkonyi-Gasic E."/>
            <person name="Gambi F."/>
            <person name="Hanley J."/>
            <person name="Yao J.-L."/>
            <person name="Cheung J."/>
            <person name="David K."/>
            <person name="Warren B."/>
            <person name="Marsh K."/>
            <person name="Snowden K."/>
            <person name="Lin-Wang K."/>
            <person name="Brian L."/>
            <person name="Martinez-Sanchez M."/>
            <person name="Wang M."/>
            <person name="Ileperuma N."/>
            <person name="Macnee N."/>
            <person name="Campin R."/>
            <person name="Mcatee P."/>
            <person name="Drummond R."/>
            <person name="Espley R."/>
            <person name="Ireland H."/>
            <person name="Wu R."/>
            <person name="Atkinson R."/>
            <person name="Karunairetnam S."/>
            <person name="Bulley S."/>
            <person name="Chunkath S."/>
            <person name="Hanley Z."/>
            <person name="Storey R."/>
            <person name="Thrimawithana A."/>
            <person name="Thomson S."/>
            <person name="David C."/>
            <person name="Testolin R."/>
        </authorList>
    </citation>
    <scope>NUCLEOTIDE SEQUENCE [LARGE SCALE GENOMIC DNA]</scope>
    <source>
        <strain evidence="12">cv. Red5</strain>
        <tissue evidence="11">Young leaf</tissue>
    </source>
</reference>
<dbReference type="GO" id="GO:0005524">
    <property type="term" value="F:ATP binding"/>
    <property type="evidence" value="ECO:0007669"/>
    <property type="project" value="UniProtKB-KW"/>
</dbReference>
<keyword evidence="2" id="KW-0433">Leucine-rich repeat</keyword>
<reference evidence="12" key="2">
    <citation type="journal article" date="2018" name="BMC Genomics">
        <title>A manually annotated Actinidia chinensis var. chinensis (kiwifruit) genome highlights the challenges associated with draft genomes and gene prediction in plants.</title>
        <authorList>
            <person name="Pilkington S.M."/>
            <person name="Crowhurst R."/>
            <person name="Hilario E."/>
            <person name="Nardozza S."/>
            <person name="Fraser L."/>
            <person name="Peng Y."/>
            <person name="Gunaseelan K."/>
            <person name="Simpson R."/>
            <person name="Tahir J."/>
            <person name="Deroles S.C."/>
            <person name="Templeton K."/>
            <person name="Luo Z."/>
            <person name="Davy M."/>
            <person name="Cheng C."/>
            <person name="McNeilage M."/>
            <person name="Scaglione D."/>
            <person name="Liu Y."/>
            <person name="Zhang Q."/>
            <person name="Datson P."/>
            <person name="De Silva N."/>
            <person name="Gardiner S.E."/>
            <person name="Bassett H."/>
            <person name="Chagne D."/>
            <person name="McCallum J."/>
            <person name="Dzierzon H."/>
            <person name="Deng C."/>
            <person name="Wang Y.Y."/>
            <person name="Barron L."/>
            <person name="Manako K."/>
            <person name="Bowen J."/>
            <person name="Foster T.M."/>
            <person name="Erridge Z.A."/>
            <person name="Tiffin H."/>
            <person name="Waite C.N."/>
            <person name="Davies K.M."/>
            <person name="Grierson E.P."/>
            <person name="Laing W.A."/>
            <person name="Kirk R."/>
            <person name="Chen X."/>
            <person name="Wood M."/>
            <person name="Montefiori M."/>
            <person name="Brummell D.A."/>
            <person name="Schwinn K.E."/>
            <person name="Catanach A."/>
            <person name="Fullerton C."/>
            <person name="Li D."/>
            <person name="Meiyalaghan S."/>
            <person name="Nieuwenhuizen N."/>
            <person name="Read N."/>
            <person name="Prakash R."/>
            <person name="Hunter D."/>
            <person name="Zhang H."/>
            <person name="McKenzie M."/>
            <person name="Knabel M."/>
            <person name="Harris A."/>
            <person name="Allan A.C."/>
            <person name="Gleave A."/>
            <person name="Chen A."/>
            <person name="Janssen B.J."/>
            <person name="Plunkett B."/>
            <person name="Ampomah-Dwamena C."/>
            <person name="Voogd C."/>
            <person name="Leif D."/>
            <person name="Lafferty D."/>
            <person name="Souleyre E.J.F."/>
            <person name="Varkonyi-Gasic E."/>
            <person name="Gambi F."/>
            <person name="Hanley J."/>
            <person name="Yao J.L."/>
            <person name="Cheung J."/>
            <person name="David K.M."/>
            <person name="Warren B."/>
            <person name="Marsh K."/>
            <person name="Snowden K.C."/>
            <person name="Lin-Wang K."/>
            <person name="Brian L."/>
            <person name="Martinez-Sanchez M."/>
            <person name="Wang M."/>
            <person name="Ileperuma N."/>
            <person name="Macnee N."/>
            <person name="Campin R."/>
            <person name="McAtee P."/>
            <person name="Drummond R.S.M."/>
            <person name="Espley R.V."/>
            <person name="Ireland H.S."/>
            <person name="Wu R."/>
            <person name="Atkinson R.G."/>
            <person name="Karunairetnam S."/>
            <person name="Bulley S."/>
            <person name="Chunkath S."/>
            <person name="Hanley Z."/>
            <person name="Storey R."/>
            <person name="Thrimawithana A.H."/>
            <person name="Thomson S."/>
            <person name="David C."/>
            <person name="Testolin R."/>
            <person name="Huang H."/>
            <person name="Hellens R.P."/>
            <person name="Schaffer R.J."/>
        </authorList>
    </citation>
    <scope>NUCLEOTIDE SEQUENCE [LARGE SCALE GENOMIC DNA]</scope>
    <source>
        <strain evidence="12">cv. Red5</strain>
    </source>
</reference>
<dbReference type="SUPFAM" id="SSF52058">
    <property type="entry name" value="L domain-like"/>
    <property type="match status" value="1"/>
</dbReference>
<dbReference type="GO" id="GO:0098542">
    <property type="term" value="P:defense response to other organism"/>
    <property type="evidence" value="ECO:0007669"/>
    <property type="project" value="TreeGrafter"/>
</dbReference>
<proteinExistence type="inferred from homology"/>
<evidence type="ECO:0000313" key="11">
    <source>
        <dbReference type="EMBL" id="PSS01917.1"/>
    </source>
</evidence>
<dbReference type="InterPro" id="IPR038005">
    <property type="entry name" value="RX-like_CC"/>
</dbReference>
<evidence type="ECO:0000256" key="2">
    <source>
        <dbReference type="ARBA" id="ARBA00022614"/>
    </source>
</evidence>
<evidence type="ECO:0000259" key="9">
    <source>
        <dbReference type="Pfam" id="PF23559"/>
    </source>
</evidence>
<dbReference type="Proteomes" id="UP000241394">
    <property type="component" value="Chromosome LG20"/>
</dbReference>
<organism evidence="11 12">
    <name type="scientific">Actinidia chinensis var. chinensis</name>
    <name type="common">Chinese soft-hair kiwi</name>
    <dbReference type="NCBI Taxonomy" id="1590841"/>
    <lineage>
        <taxon>Eukaryota</taxon>
        <taxon>Viridiplantae</taxon>
        <taxon>Streptophyta</taxon>
        <taxon>Embryophyta</taxon>
        <taxon>Tracheophyta</taxon>
        <taxon>Spermatophyta</taxon>
        <taxon>Magnoliopsida</taxon>
        <taxon>eudicotyledons</taxon>
        <taxon>Gunneridae</taxon>
        <taxon>Pentapetalae</taxon>
        <taxon>asterids</taxon>
        <taxon>Ericales</taxon>
        <taxon>Actinidiaceae</taxon>
        <taxon>Actinidia</taxon>
    </lineage>
</organism>
<dbReference type="EMBL" id="NKQK01000020">
    <property type="protein sequence ID" value="PSS01917.1"/>
    <property type="molecule type" value="Genomic_DNA"/>
</dbReference>
<sequence>MADIVLLAVIQKAVDIASHLAMEEDSRFSRLKANINWIDSEMRYIQSYLEDIDSMQAGDKRVATLMSDIRSLGLDVEDILDKYSIEIASAKRKGFFTRLRTASGIFGYIYNTHNFVAEIEGIKEKVNDINRRRQTYGIQERYSSGKEGTQNARRSFPHLDEPNIVGFEEHIKNLVVRMLDKDSQSGVISITGMAGLGKTTLAKKVYNSSKQCFKCSAWICVSQQPNMAELLRDIARQVGLEKEKWEHDVEANLFAFLCHKRYVIVIDDIWEMKHWDTLKTGIPYNFDNGSRILLTSRNRDVGVHIGGQTSLFELQPLDLENSRNLFFKMARGSAEIMKEASCDPPQLQNIGEQILRRCGGVPLAIVLVAGMLSHRDITVHAWKEILRSIGGEEDQCLKIFNLSYKDLPTTLKPCFLYFGLFPEDYEIDAFDIINMWAGEGFIRGSGEREVEEVGEDYLNHLISRNVIQVGRRKFDGRIKSIRIHDILYSLCVKVAKETSFFITINDEVTGNSVMRVRRITSHSSNLGDRTVNYFRTAKLRAVLCFGEDDWSKLKRKHVKKYLRESKYLRVLSLNCRGLYIALPSEIGNLRHLSYVRLSVQGAAYVDLPTTISNLENLVTLDMRECYRVVISHIIWNMKKLKHFLLPEFCEIKFDSRGILRNMGKVLHSTEATSVNLQTLCGLTVQCFPDNYLFPKFTNLKKLGFSFGSGSNLLKAKVLLDSIIVPHKLEILRLHYLPHHAFNIMDLNLHRYENLFTLHLYGPMTELPAYDKLPQNLTKLTLVSTCLEADPMDKLRKLPKLKILQFDFESYIGEKMMVCFGGGPNNFPQLQVLDITGLYNLKELLVEKEGMPQLTKLRMENRNLVMRIPSRIHDITEKVEVGYTHRKRLRLLWSARLAYSLHHNCRRQCSGH</sequence>
<dbReference type="GO" id="GO:0051607">
    <property type="term" value="P:defense response to virus"/>
    <property type="evidence" value="ECO:0007669"/>
    <property type="project" value="UniProtKB-ARBA"/>
</dbReference>
<dbReference type="Pfam" id="PF23598">
    <property type="entry name" value="LRR_14"/>
    <property type="match status" value="1"/>
</dbReference>
<dbReference type="PANTHER" id="PTHR23155:SF1238">
    <property type="entry name" value="TOMV SUSCEPTIBLE PROTEIN TM-2"/>
    <property type="match status" value="1"/>
</dbReference>
<dbReference type="OMA" id="AHIKVDI"/>
<dbReference type="Gene3D" id="1.10.10.10">
    <property type="entry name" value="Winged helix-like DNA-binding domain superfamily/Winged helix DNA-binding domain"/>
    <property type="match status" value="1"/>
</dbReference>
<evidence type="ECO:0000256" key="1">
    <source>
        <dbReference type="ARBA" id="ARBA00008894"/>
    </source>
</evidence>
<gene>
    <name evidence="11" type="ORF">CEY00_Acc23274</name>
</gene>
<keyword evidence="4" id="KW-0547">Nucleotide-binding</keyword>
<keyword evidence="5" id="KW-0611">Plant defense</keyword>
<dbReference type="InParanoid" id="A0A2R6Q4W8"/>
<comment type="caution">
    <text evidence="11">The sequence shown here is derived from an EMBL/GenBank/DDBJ whole genome shotgun (WGS) entry which is preliminary data.</text>
</comment>
<dbReference type="InterPro" id="IPR036388">
    <property type="entry name" value="WH-like_DNA-bd_sf"/>
</dbReference>
<keyword evidence="3" id="KW-0677">Repeat</keyword>
<evidence type="ECO:0000259" key="7">
    <source>
        <dbReference type="Pfam" id="PF00931"/>
    </source>
</evidence>